<evidence type="ECO:0000313" key="4">
    <source>
        <dbReference type="Proteomes" id="UP000564806"/>
    </source>
</evidence>
<evidence type="ECO:0000259" key="2">
    <source>
        <dbReference type="Pfam" id="PF13175"/>
    </source>
</evidence>
<dbReference type="InterPro" id="IPR027417">
    <property type="entry name" value="P-loop_NTPase"/>
</dbReference>
<proteinExistence type="predicted"/>
<dbReference type="RefSeq" id="WP_175371799.1">
    <property type="nucleotide sequence ID" value="NZ_JABWCS010000207.1"/>
</dbReference>
<dbReference type="SUPFAM" id="SSF52540">
    <property type="entry name" value="P-loop containing nucleoside triphosphate hydrolases"/>
    <property type="match status" value="1"/>
</dbReference>
<name>A0A850EJX3_9BACL</name>
<dbReference type="InterPro" id="IPR051396">
    <property type="entry name" value="Bact_Antivir_Def_Nuclease"/>
</dbReference>
<gene>
    <name evidence="3" type="ORF">HPT30_12960</name>
</gene>
<protein>
    <submittedName>
        <fullName evidence="3">DUF3696 domain-containing protein</fullName>
    </submittedName>
</protein>
<dbReference type="PANTHER" id="PTHR43581:SF2">
    <property type="entry name" value="EXCINUCLEASE ATPASE SUBUNIT"/>
    <property type="match status" value="1"/>
</dbReference>
<dbReference type="InterPro" id="IPR041685">
    <property type="entry name" value="AAA_GajA/Old/RecF-like"/>
</dbReference>
<evidence type="ECO:0000259" key="1">
    <source>
        <dbReference type="Pfam" id="PF12476"/>
    </source>
</evidence>
<dbReference type="EMBL" id="JABWCS010000207">
    <property type="protein sequence ID" value="NUU61258.1"/>
    <property type="molecule type" value="Genomic_DNA"/>
</dbReference>
<dbReference type="PANTHER" id="PTHR43581">
    <property type="entry name" value="ATP/GTP PHOSPHATASE"/>
    <property type="match status" value="1"/>
</dbReference>
<comment type="caution">
    <text evidence="3">The sequence shown here is derived from an EMBL/GenBank/DDBJ whole genome shotgun (WGS) entry which is preliminary data.</text>
</comment>
<evidence type="ECO:0000313" key="3">
    <source>
        <dbReference type="EMBL" id="NUU61258.1"/>
    </source>
</evidence>
<dbReference type="AlphaFoldDB" id="A0A850EJX3"/>
<dbReference type="InterPro" id="IPR022532">
    <property type="entry name" value="DUF3696"/>
</dbReference>
<dbReference type="Proteomes" id="UP000564806">
    <property type="component" value="Unassembled WGS sequence"/>
</dbReference>
<dbReference type="Pfam" id="PF12476">
    <property type="entry name" value="DUF3696"/>
    <property type="match status" value="1"/>
</dbReference>
<sequence>MKSFKLSNIKSFSEYSEVELKKINIFVGRNSSGKSSLIRFPVVLSQTFQEDIHTPLLLFGKLIDYGNFDDVIYNHEGEKFAFGFGFSAKELRHEIMRRNNIHIHDMKNLMRHFYKNFDEVDIEVEVKKVNKKMIVDSFHLLIDKKLVLTIKREAKKNKYDIRIHGVLEIGKMGLSELTNPELINMNVSFNKFIPDIQMYGEILKDTFKNNLGIKKEDEELFNVISNHFTNREYLYQDLFELESNIAEGIIPEGMKKRIEELNTIMKNLLIYSAILSSIYTKLNKFSNQVTYIGPFRENPERVYRDSENSFNDVGKNGENTSLLLRQADQNKNFLLNKVSDWFKASMGYTINIDEIENSNLFKVVVSSTDGRSKDNLIDVGYGIAQVLPIVTQIFMEHSSNDEFRRTVYNMGKKSTIIIEQPELHLHPAAQANLANLFVEKSLSEIDSRILIETHSEHLIRRLQVLIADPDIKINHQDVAFYYIDKSNDGSSCVKRMELNDKGQFTDKWPSGFFDKGYELSKELLSMSKKRGDREK</sequence>
<accession>A0A850EJX3</accession>
<feature type="domain" description="Endonuclease GajA/Old nuclease/RecF-like AAA" evidence="2">
    <location>
        <begin position="1"/>
        <end position="459"/>
    </location>
</feature>
<feature type="domain" description="DUF3696" evidence="1">
    <location>
        <begin position="473"/>
        <end position="515"/>
    </location>
</feature>
<organism evidence="3 4">
    <name type="scientific">Paenibacillus agri</name>
    <dbReference type="NCBI Taxonomy" id="2744309"/>
    <lineage>
        <taxon>Bacteria</taxon>
        <taxon>Bacillati</taxon>
        <taxon>Bacillota</taxon>
        <taxon>Bacilli</taxon>
        <taxon>Bacillales</taxon>
        <taxon>Paenibacillaceae</taxon>
        <taxon>Paenibacillus</taxon>
    </lineage>
</organism>
<reference evidence="3" key="1">
    <citation type="submission" date="2020-06" db="EMBL/GenBank/DDBJ databases">
        <title>Paenibacillus sp. nov., isolated from soil.</title>
        <authorList>
            <person name="Seo Y.L."/>
        </authorList>
    </citation>
    <scope>NUCLEOTIDE SEQUENCE [LARGE SCALE GENOMIC DNA]</scope>
    <source>
        <strain evidence="3">JW14</strain>
    </source>
</reference>
<dbReference type="Gene3D" id="3.40.50.300">
    <property type="entry name" value="P-loop containing nucleotide triphosphate hydrolases"/>
    <property type="match status" value="1"/>
</dbReference>
<dbReference type="Pfam" id="PF13175">
    <property type="entry name" value="AAA_15"/>
    <property type="match status" value="1"/>
</dbReference>
<keyword evidence="4" id="KW-1185">Reference proteome</keyword>